<dbReference type="RefSeq" id="WP_071565144.1">
    <property type="nucleotide sequence ID" value="NZ_CAESAQ020000034.1"/>
</dbReference>
<dbReference type="AlphaFoldDB" id="A0A1J5UDE2"/>
<dbReference type="EMBL" id="MIQH01000951">
    <property type="protein sequence ID" value="OIR23949.1"/>
    <property type="molecule type" value="Genomic_DNA"/>
</dbReference>
<dbReference type="OrthoDB" id="9775193at2"/>
<keyword evidence="1" id="KW-1133">Transmembrane helix</keyword>
<name>A0A1J5UDE2_9GAMM</name>
<evidence type="ECO:0000313" key="3">
    <source>
        <dbReference type="Proteomes" id="UP000182798"/>
    </source>
</evidence>
<reference evidence="3" key="1">
    <citation type="submission" date="2016-09" db="EMBL/GenBank/DDBJ databases">
        <title>Genome Sequence of Bathymodiolus thermophilus sulfur-oxidizing gill endosymbiont.</title>
        <authorList>
            <person name="Ponnudurai R."/>
            <person name="Kleiner M."/>
            <person name="Sayavedra L."/>
            <person name="Thuermer A."/>
            <person name="Felbeck H."/>
            <person name="Schlueter R."/>
            <person name="Schweder T."/>
            <person name="Markert S."/>
        </authorList>
    </citation>
    <scope>NUCLEOTIDE SEQUENCE [LARGE SCALE GENOMIC DNA]</scope>
    <source>
        <strain evidence="3">BAT/CrabSpa'14</strain>
    </source>
</reference>
<evidence type="ECO:0000313" key="2">
    <source>
        <dbReference type="EMBL" id="OIR23949.1"/>
    </source>
</evidence>
<keyword evidence="1" id="KW-0472">Membrane</keyword>
<sequence>MQTYAIIMVALVIVMTVMDMLHKKSAKYFFENASKAKKNATKELTAGDKVGIAVATIATDVVSAGEFNNPVRRLVHLLTMYGFILFNASTAAMIFGESGGNATLTLIWHIGAIMLFVGSFWFWFCFKVDVAAEGNSPFNIDLRRDAFSLSLMATSVSALIWSFNGNAMGWEFALVILATASLFGGVYWSKFSHMFFKPFAAYDKRITKADGSAENLPTLTRDEPEQQKRHSMELLVDAPMDMGLGIKRETPNHY</sequence>
<feature type="transmembrane region" description="Helical" evidence="1">
    <location>
        <begin position="169"/>
        <end position="188"/>
    </location>
</feature>
<accession>A0A1J5UDE2</accession>
<feature type="transmembrane region" description="Helical" evidence="1">
    <location>
        <begin position="106"/>
        <end position="126"/>
    </location>
</feature>
<comment type="caution">
    <text evidence="2">The sequence shown here is derived from an EMBL/GenBank/DDBJ whole genome shotgun (WGS) entry which is preliminary data.</text>
</comment>
<organism evidence="2 3">
    <name type="scientific">Bathymodiolus thermophilus thioautotrophic gill symbiont</name>
    <dbReference type="NCBI Taxonomy" id="2360"/>
    <lineage>
        <taxon>Bacteria</taxon>
        <taxon>Pseudomonadati</taxon>
        <taxon>Pseudomonadota</taxon>
        <taxon>Gammaproteobacteria</taxon>
        <taxon>sulfur-oxidizing symbionts</taxon>
    </lineage>
</organism>
<proteinExistence type="predicted"/>
<keyword evidence="1" id="KW-0812">Transmembrane</keyword>
<feature type="transmembrane region" description="Helical" evidence="1">
    <location>
        <begin position="74"/>
        <end position="94"/>
    </location>
</feature>
<gene>
    <name evidence="2" type="ORF">BGC33_08765</name>
</gene>
<protein>
    <submittedName>
        <fullName evidence="2">Adenylyl-sulfate reductase</fullName>
    </submittedName>
</protein>
<feature type="transmembrane region" description="Helical" evidence="1">
    <location>
        <begin position="146"/>
        <end position="163"/>
    </location>
</feature>
<evidence type="ECO:0000256" key="1">
    <source>
        <dbReference type="SAM" id="Phobius"/>
    </source>
</evidence>
<feature type="transmembrane region" description="Helical" evidence="1">
    <location>
        <begin position="6"/>
        <end position="22"/>
    </location>
</feature>
<dbReference type="Proteomes" id="UP000182798">
    <property type="component" value="Unassembled WGS sequence"/>
</dbReference>